<name>K5ZED5_9BACT</name>
<dbReference type="Pfam" id="PF13884">
    <property type="entry name" value="Peptidase_S74"/>
    <property type="match status" value="1"/>
</dbReference>
<proteinExistence type="predicted"/>
<reference evidence="4 5" key="1">
    <citation type="submission" date="2012-02" db="EMBL/GenBank/DDBJ databases">
        <title>The Genome Sequence of Parabacteroides merdae CL03T12C32.</title>
        <authorList>
            <consortium name="The Broad Institute Genome Sequencing Platform"/>
            <person name="Earl A."/>
            <person name="Ward D."/>
            <person name="Feldgarden M."/>
            <person name="Gevers D."/>
            <person name="Zitomersky N.L."/>
            <person name="Coyne M.J."/>
            <person name="Comstock L.E."/>
            <person name="Young S.K."/>
            <person name="Zeng Q."/>
            <person name="Gargeya S."/>
            <person name="Fitzgerald M."/>
            <person name="Haas B."/>
            <person name="Abouelleil A."/>
            <person name="Alvarado L."/>
            <person name="Arachchi H.M."/>
            <person name="Berlin A."/>
            <person name="Chapman S.B."/>
            <person name="Gearin G."/>
            <person name="Goldberg J."/>
            <person name="Griggs A."/>
            <person name="Gujja S."/>
            <person name="Hansen M."/>
            <person name="Heiman D."/>
            <person name="Howarth C."/>
            <person name="Larimer J."/>
            <person name="Lui A."/>
            <person name="MacDonald P.J.P."/>
            <person name="McCowen C."/>
            <person name="Montmayeur A."/>
            <person name="Murphy C."/>
            <person name="Neiman D."/>
            <person name="Pearson M."/>
            <person name="Priest M."/>
            <person name="Roberts A."/>
            <person name="Saif S."/>
            <person name="Shea T."/>
            <person name="Sisk P."/>
            <person name="Stolte C."/>
            <person name="Sykes S."/>
            <person name="Wortman J."/>
            <person name="Nusbaum C."/>
            <person name="Birren B."/>
        </authorList>
    </citation>
    <scope>NUCLEOTIDE SEQUENCE [LARGE SCALE GENOMIC DNA]</scope>
    <source>
        <strain evidence="4 5">CL03T12C32</strain>
    </source>
</reference>
<protein>
    <recommendedName>
        <fullName evidence="3">Peptidase S74 domain-containing protein</fullName>
    </recommendedName>
</protein>
<dbReference type="Proteomes" id="UP000006271">
    <property type="component" value="Unassembled WGS sequence"/>
</dbReference>
<organism evidence="4 5">
    <name type="scientific">Parabacteroides merdae CL03T12C32</name>
    <dbReference type="NCBI Taxonomy" id="999420"/>
    <lineage>
        <taxon>Bacteria</taxon>
        <taxon>Pseudomonadati</taxon>
        <taxon>Bacteroidota</taxon>
        <taxon>Bacteroidia</taxon>
        <taxon>Bacteroidales</taxon>
        <taxon>Tannerellaceae</taxon>
        <taxon>Parabacteroides</taxon>
    </lineage>
</organism>
<feature type="region of interest" description="Disordered" evidence="2">
    <location>
        <begin position="451"/>
        <end position="492"/>
    </location>
</feature>
<sequence length="667" mass="71584">MDITSNRIPATPRSKYARYGNNNVSISGSSGGANIDTSNFVRLRGQTSQSIEGAVAATGEIIAYQTNPEAGDFQFPIASTDALGTIKVGNGLKINEDGTLSVDGEIGGGGVSSWDDLTDKPTTFPSTWEQVTGKPTEFIPSAHTHVMNDITDFNGVTTDTDQTITGQKTFSKAILGQADVVAYATGKHDITFPIASKTALGCIKVGENLTITEDGTLNAQAGGGITSVTWSDVQDKPIFSTVATSGSYTDLLNKPTIPTNNNQLANGAGYITGVNLDMWNAAASSVGNKTIGNSNNGNYIDIIEDLRVKQNCTFSKTPKVGNTNIALTSDLHSHSNKNYLDAINQNLSTSSTPLFTGGIITGDKTDIHIEHSRGNSINGKDQNNNVANLYLNYNSASNNTKIDKDNNISTSGDIVAYSTGTGTQSPFKYWKPSVSSSGVLSWTNSTSEVVPSSVNIKGTKGDKGDKGDTGAQGPKGDRGATGPQGPAGPSWGGGTIMNGIKIKSDPPVLFWGDNWRIQSGTDLNFYHSKWAGACMYISGSNYGNVEIRGTLTQKSDIRLKTIHSKLFNCLDKISVLDVFQYKYNDSDINRWRIGMSAQQVINVFPELIYTESDGFYSMDYISLSSIAIQCNKELHQLIKEQQVKINELESRLVNLETKNHLKDEEAN</sequence>
<evidence type="ECO:0000259" key="3">
    <source>
        <dbReference type="PROSITE" id="PS51688"/>
    </source>
</evidence>
<evidence type="ECO:0000313" key="5">
    <source>
        <dbReference type="Proteomes" id="UP000006271"/>
    </source>
</evidence>
<feature type="compositionally biased region" description="Basic and acidic residues" evidence="2">
    <location>
        <begin position="459"/>
        <end position="468"/>
    </location>
</feature>
<dbReference type="PROSITE" id="PS51688">
    <property type="entry name" value="ICA"/>
    <property type="match status" value="1"/>
</dbReference>
<dbReference type="AlphaFoldDB" id="K5ZED5"/>
<keyword evidence="1" id="KW-0175">Coiled coil</keyword>
<dbReference type="RefSeq" id="WP_005644730.1">
    <property type="nucleotide sequence ID" value="NZ_JH976453.1"/>
</dbReference>
<comment type="caution">
    <text evidence="4">The sequence shown here is derived from an EMBL/GenBank/DDBJ whole genome shotgun (WGS) entry which is preliminary data.</text>
</comment>
<dbReference type="EMBL" id="AGZQ01000007">
    <property type="protein sequence ID" value="EKN14039.1"/>
    <property type="molecule type" value="Genomic_DNA"/>
</dbReference>
<evidence type="ECO:0000256" key="1">
    <source>
        <dbReference type="SAM" id="Coils"/>
    </source>
</evidence>
<evidence type="ECO:0000313" key="4">
    <source>
        <dbReference type="EMBL" id="EKN14039.1"/>
    </source>
</evidence>
<dbReference type="PATRIC" id="fig|999420.3.peg.1692"/>
<dbReference type="InterPro" id="IPR030392">
    <property type="entry name" value="S74_ICA"/>
</dbReference>
<feature type="domain" description="Peptidase S74" evidence="3">
    <location>
        <begin position="555"/>
        <end position="652"/>
    </location>
</feature>
<evidence type="ECO:0000256" key="2">
    <source>
        <dbReference type="SAM" id="MobiDB-lite"/>
    </source>
</evidence>
<gene>
    <name evidence="4" type="ORF">HMPREF1060_01648</name>
</gene>
<dbReference type="HOGENOM" id="CLU_411518_0_0_10"/>
<accession>K5ZED5</accession>
<feature type="coiled-coil region" evidence="1">
    <location>
        <begin position="631"/>
        <end position="665"/>
    </location>
</feature>